<reference evidence="1" key="2">
    <citation type="journal article" date="2024" name="Plant">
        <title>Genomic evolution and insights into agronomic trait innovations of Sesamum species.</title>
        <authorList>
            <person name="Miao H."/>
            <person name="Wang L."/>
            <person name="Qu L."/>
            <person name="Liu H."/>
            <person name="Sun Y."/>
            <person name="Le M."/>
            <person name="Wang Q."/>
            <person name="Wei S."/>
            <person name="Zheng Y."/>
            <person name="Lin W."/>
            <person name="Duan Y."/>
            <person name="Cao H."/>
            <person name="Xiong S."/>
            <person name="Wang X."/>
            <person name="Wei L."/>
            <person name="Li C."/>
            <person name="Ma Q."/>
            <person name="Ju M."/>
            <person name="Zhao R."/>
            <person name="Li G."/>
            <person name="Mu C."/>
            <person name="Tian Q."/>
            <person name="Mei H."/>
            <person name="Zhang T."/>
            <person name="Gao T."/>
            <person name="Zhang H."/>
        </authorList>
    </citation>
    <scope>NUCLEOTIDE SEQUENCE</scope>
    <source>
        <strain evidence="1">KEN8</strain>
    </source>
</reference>
<proteinExistence type="predicted"/>
<sequence length="174" mass="19696">MPSDLMSYFQDKHSISTTVHKIIYKCFEDVKKADFIICNTIQEFEENTISAVQQYQPFYSIGPIFAPGFTKSCISTSLWSESDCTQWLNTKPHGSVLYVSFGSYAHTKHEIDEVANGLLLSGVDFIWVLRPILSARTRRISFPLGLRTGSGVEGWSCRGVVRLKSFHIRLSEGF</sequence>
<dbReference type="AlphaFoldDB" id="A0AAW2N0B6"/>
<dbReference type="EMBL" id="JACGWM010000012">
    <property type="protein sequence ID" value="KAL0336905.1"/>
    <property type="molecule type" value="Genomic_DNA"/>
</dbReference>
<protein>
    <submittedName>
        <fullName evidence="1">UDP-glycosyltransferase 86A2</fullName>
    </submittedName>
</protein>
<reference evidence="1" key="1">
    <citation type="submission" date="2020-06" db="EMBL/GenBank/DDBJ databases">
        <authorList>
            <person name="Li T."/>
            <person name="Hu X."/>
            <person name="Zhang T."/>
            <person name="Song X."/>
            <person name="Zhang H."/>
            <person name="Dai N."/>
            <person name="Sheng W."/>
            <person name="Hou X."/>
            <person name="Wei L."/>
        </authorList>
    </citation>
    <scope>NUCLEOTIDE SEQUENCE</scope>
    <source>
        <strain evidence="1">KEN8</strain>
        <tissue evidence="1">Leaf</tissue>
    </source>
</reference>
<dbReference type="PANTHER" id="PTHR48045:SF39">
    <property type="entry name" value="UDP-GLYCOSYLTRANSFERASE 86A1-LIKE"/>
    <property type="match status" value="1"/>
</dbReference>
<accession>A0AAW2N0B6</accession>
<evidence type="ECO:0000313" key="1">
    <source>
        <dbReference type="EMBL" id="KAL0336905.1"/>
    </source>
</evidence>
<name>A0AAW2N0B6_9LAMI</name>
<dbReference type="Gene3D" id="3.40.50.2000">
    <property type="entry name" value="Glycogen Phosphorylase B"/>
    <property type="match status" value="2"/>
</dbReference>
<gene>
    <name evidence="1" type="ORF">Scaly_1965600</name>
</gene>
<dbReference type="PANTHER" id="PTHR48045">
    <property type="entry name" value="UDP-GLYCOSYLTRANSFERASE 72B1"/>
    <property type="match status" value="1"/>
</dbReference>
<dbReference type="SUPFAM" id="SSF53756">
    <property type="entry name" value="UDP-Glycosyltransferase/glycogen phosphorylase"/>
    <property type="match status" value="1"/>
</dbReference>
<comment type="caution">
    <text evidence="1">The sequence shown here is derived from an EMBL/GenBank/DDBJ whole genome shotgun (WGS) entry which is preliminary data.</text>
</comment>
<organism evidence="1">
    <name type="scientific">Sesamum calycinum</name>
    <dbReference type="NCBI Taxonomy" id="2727403"/>
    <lineage>
        <taxon>Eukaryota</taxon>
        <taxon>Viridiplantae</taxon>
        <taxon>Streptophyta</taxon>
        <taxon>Embryophyta</taxon>
        <taxon>Tracheophyta</taxon>
        <taxon>Spermatophyta</taxon>
        <taxon>Magnoliopsida</taxon>
        <taxon>eudicotyledons</taxon>
        <taxon>Gunneridae</taxon>
        <taxon>Pentapetalae</taxon>
        <taxon>asterids</taxon>
        <taxon>lamiids</taxon>
        <taxon>Lamiales</taxon>
        <taxon>Pedaliaceae</taxon>
        <taxon>Sesamum</taxon>
    </lineage>
</organism>